<dbReference type="PANTHER" id="PTHR34364:SF1">
    <property type="entry name" value="WAS_WASL-INTERACTING FAMILY PROTEIN"/>
    <property type="match status" value="1"/>
</dbReference>
<protein>
    <submittedName>
        <fullName evidence="3">Uncharacterized protein</fullName>
    </submittedName>
</protein>
<feature type="region of interest" description="Disordered" evidence="1">
    <location>
        <begin position="20"/>
        <end position="50"/>
    </location>
</feature>
<dbReference type="PANTHER" id="PTHR34364">
    <property type="entry name" value="WAS/WASL-INTERACTING FAMILY PROTEIN"/>
    <property type="match status" value="1"/>
</dbReference>
<organism evidence="3">
    <name type="scientific">Prunus dulcis</name>
    <name type="common">Almond</name>
    <name type="synonym">Amygdalus dulcis</name>
    <dbReference type="NCBI Taxonomy" id="3755"/>
    <lineage>
        <taxon>Eukaryota</taxon>
        <taxon>Viridiplantae</taxon>
        <taxon>Streptophyta</taxon>
        <taxon>Embryophyta</taxon>
        <taxon>Tracheophyta</taxon>
        <taxon>Spermatophyta</taxon>
        <taxon>Magnoliopsida</taxon>
        <taxon>eudicotyledons</taxon>
        <taxon>Gunneridae</taxon>
        <taxon>Pentapetalae</taxon>
        <taxon>rosids</taxon>
        <taxon>fabids</taxon>
        <taxon>Rosales</taxon>
        <taxon>Rosaceae</taxon>
        <taxon>Amygdaloideae</taxon>
        <taxon>Amygdaleae</taxon>
        <taxon>Prunus</taxon>
    </lineage>
</organism>
<gene>
    <name evidence="3" type="ORF">Prudu_020414</name>
</gene>
<proteinExistence type="predicted"/>
<name>A0A4Y1RV71_PRUDU</name>
<keyword evidence="2" id="KW-1133">Transmembrane helix</keyword>
<dbReference type="AlphaFoldDB" id="A0A4Y1RV71"/>
<evidence type="ECO:0000313" key="3">
    <source>
        <dbReference type="EMBL" id="BBH08274.1"/>
    </source>
</evidence>
<feature type="non-terminal residue" evidence="3">
    <location>
        <position position="1"/>
    </location>
</feature>
<keyword evidence="2" id="KW-0472">Membrane</keyword>
<accession>A0A4Y1RV71</accession>
<reference evidence="3" key="1">
    <citation type="journal article" date="2019" name="Science">
        <title>Mutation of a bHLH transcription factor allowed almond domestication.</title>
        <authorList>
            <person name="Sanchez-Perez R."/>
            <person name="Pavan S."/>
            <person name="Mazzeo R."/>
            <person name="Moldovan C."/>
            <person name="Aiese Cigliano R."/>
            <person name="Del Cueto J."/>
            <person name="Ricciardi F."/>
            <person name="Lotti C."/>
            <person name="Ricciardi L."/>
            <person name="Dicenta F."/>
            <person name="Lopez-Marques R.L."/>
            <person name="Lindberg Moller B."/>
        </authorList>
    </citation>
    <scope>NUCLEOTIDE SEQUENCE</scope>
</reference>
<feature type="compositionally biased region" description="Pro residues" evidence="1">
    <location>
        <begin position="41"/>
        <end position="50"/>
    </location>
</feature>
<keyword evidence="2" id="KW-0812">Transmembrane</keyword>
<evidence type="ECO:0000256" key="1">
    <source>
        <dbReference type="SAM" id="MobiDB-lite"/>
    </source>
</evidence>
<feature type="transmembrane region" description="Helical" evidence="2">
    <location>
        <begin position="59"/>
        <end position="79"/>
    </location>
</feature>
<dbReference type="EMBL" id="AP019303">
    <property type="protein sequence ID" value="BBH08274.1"/>
    <property type="molecule type" value="Genomic_DNA"/>
</dbReference>
<sequence length="143" mass="15912">CLGVLQQIPILALRIEPRERERERARELAPNSSDSKAKMADPPPPPLPPKELPINRYKFIWRVLLISNLALGAYMFIGARKRDIGIVNRKSAETGAKNHKAVVEVPSLLQQLLQVQLLRRGICEGAAACLSLETGNNNISSRR</sequence>
<evidence type="ECO:0000256" key="2">
    <source>
        <dbReference type="SAM" id="Phobius"/>
    </source>
</evidence>